<dbReference type="Pfam" id="PF00132">
    <property type="entry name" value="Hexapep"/>
    <property type="match status" value="1"/>
</dbReference>
<keyword evidence="2" id="KW-1133">Transmembrane helix</keyword>
<dbReference type="RefSeq" id="WP_062125473.1">
    <property type="nucleotide sequence ID" value="NZ_BAZW01000023.1"/>
</dbReference>
<dbReference type="InterPro" id="IPR001451">
    <property type="entry name" value="Hexapep"/>
</dbReference>
<dbReference type="AlphaFoldDB" id="A0A0E9LYU6"/>
<protein>
    <submittedName>
        <fullName evidence="3">Acetyltransferase</fullName>
    </submittedName>
</protein>
<name>A0A0E9LYU6_9BACT</name>
<dbReference type="PANTHER" id="PTHR43300:SF11">
    <property type="entry name" value="ACETYLTRANSFERASE RV3034C-RELATED"/>
    <property type="match status" value="1"/>
</dbReference>
<evidence type="ECO:0000256" key="2">
    <source>
        <dbReference type="SAM" id="Phobius"/>
    </source>
</evidence>
<reference evidence="3 4" key="1">
    <citation type="journal article" date="2015" name="Microbes Environ.">
        <title>Distribution and evolution of nitrogen fixation genes in the phylum bacteroidetes.</title>
        <authorList>
            <person name="Inoue J."/>
            <person name="Oshima K."/>
            <person name="Suda W."/>
            <person name="Sakamoto M."/>
            <person name="Iino T."/>
            <person name="Noda S."/>
            <person name="Hongoh Y."/>
            <person name="Hattori M."/>
            <person name="Ohkuma M."/>
        </authorList>
    </citation>
    <scope>NUCLEOTIDE SEQUENCE [LARGE SCALE GENOMIC DNA]</scope>
    <source>
        <strain evidence="3">JCM 15548</strain>
    </source>
</reference>
<dbReference type="STRING" id="1236989.JCM15548_12728"/>
<comment type="similarity">
    <text evidence="1">Belongs to the transferase hexapeptide repeat family.</text>
</comment>
<keyword evidence="3" id="KW-0808">Transferase</keyword>
<organism evidence="3 4">
    <name type="scientific">Geofilum rubicundum JCM 15548</name>
    <dbReference type="NCBI Taxonomy" id="1236989"/>
    <lineage>
        <taxon>Bacteria</taxon>
        <taxon>Pseudomonadati</taxon>
        <taxon>Bacteroidota</taxon>
        <taxon>Bacteroidia</taxon>
        <taxon>Marinilabiliales</taxon>
        <taxon>Marinilabiliaceae</taxon>
        <taxon>Geofilum</taxon>
    </lineage>
</organism>
<keyword evidence="4" id="KW-1185">Reference proteome</keyword>
<dbReference type="GO" id="GO:0016740">
    <property type="term" value="F:transferase activity"/>
    <property type="evidence" value="ECO:0007669"/>
    <property type="project" value="UniProtKB-KW"/>
</dbReference>
<dbReference type="CDD" id="cd03349">
    <property type="entry name" value="LbH_XAT"/>
    <property type="match status" value="1"/>
</dbReference>
<dbReference type="SUPFAM" id="SSF51161">
    <property type="entry name" value="Trimeric LpxA-like enzymes"/>
    <property type="match status" value="2"/>
</dbReference>
<evidence type="ECO:0000256" key="1">
    <source>
        <dbReference type="ARBA" id="ARBA00007274"/>
    </source>
</evidence>
<sequence length="302" mass="33379">MRKLLRYIVSILFYTFRINLYSIYNINIGNGVKLEKTHLTRNNQIGNFSTLKQTSVFGTASIAEKCNFNNSVITGAVKIGKQTTIANCSLNGQVEIGPQSTISSATIHGNFQCQEQLRLYGPDITITGKVEIGRFTSLNGPNFDIFCSLNKVKIGSFCSIARNVSIQEHSHHTDRISTYYINKNVLGENIEKDITSKGDIVIENDVWIGAHCVVLSGAHISTGAIVAANSVVTGFVPPYAIVGGSPAKVIKYRFNQDTINTLLKSAWWEWSVEKIKAHKELFNLSLSTPEAIQDLQNIFSTK</sequence>
<dbReference type="InterPro" id="IPR050179">
    <property type="entry name" value="Trans_hexapeptide_repeat"/>
</dbReference>
<feature type="transmembrane region" description="Helical" evidence="2">
    <location>
        <begin position="7"/>
        <end position="24"/>
    </location>
</feature>
<dbReference type="EMBL" id="BAZW01000023">
    <property type="protein sequence ID" value="GAO30458.1"/>
    <property type="molecule type" value="Genomic_DNA"/>
</dbReference>
<dbReference type="Gene3D" id="2.160.10.10">
    <property type="entry name" value="Hexapeptide repeat proteins"/>
    <property type="match status" value="2"/>
</dbReference>
<dbReference type="Proteomes" id="UP000032900">
    <property type="component" value="Unassembled WGS sequence"/>
</dbReference>
<accession>A0A0E9LYU6</accession>
<evidence type="ECO:0000313" key="4">
    <source>
        <dbReference type="Proteomes" id="UP000032900"/>
    </source>
</evidence>
<keyword evidence="2" id="KW-0472">Membrane</keyword>
<proteinExistence type="inferred from homology"/>
<dbReference type="OrthoDB" id="9812571at2"/>
<keyword evidence="2" id="KW-0812">Transmembrane</keyword>
<evidence type="ECO:0000313" key="3">
    <source>
        <dbReference type="EMBL" id="GAO30458.1"/>
    </source>
</evidence>
<dbReference type="InterPro" id="IPR011004">
    <property type="entry name" value="Trimer_LpxA-like_sf"/>
</dbReference>
<dbReference type="PANTHER" id="PTHR43300">
    <property type="entry name" value="ACETYLTRANSFERASE"/>
    <property type="match status" value="1"/>
</dbReference>
<comment type="caution">
    <text evidence="3">The sequence shown here is derived from an EMBL/GenBank/DDBJ whole genome shotgun (WGS) entry which is preliminary data.</text>
</comment>
<gene>
    <name evidence="3" type="ORF">JCM15548_12728</name>
</gene>